<dbReference type="InterPro" id="IPR007410">
    <property type="entry name" value="LpqE-like"/>
</dbReference>
<evidence type="ECO:0000256" key="1">
    <source>
        <dbReference type="SAM" id="SignalP"/>
    </source>
</evidence>
<sequence>MSSVQSSNSSPTVQPVRQPVALALSLAAASVAFVLSVALAQNTAAQQGHPAGHTMSDPITVPIAAAASSSSSAAALPLTAQNATIVAVPPGITETSVFMTLRNTGSRPVVLSGVTSSVAAHSMLMVTRRDAQGRTGMSETRTLTVPAGRTLTLGATGDHLMLMGLRRPLKVGERLPLTLRASDGRSLKVVAVVRKP</sequence>
<dbReference type="Proteomes" id="UP001589733">
    <property type="component" value="Unassembled WGS sequence"/>
</dbReference>
<accession>A0ABV6B0K5</accession>
<dbReference type="EMBL" id="JBHLYR010000038">
    <property type="protein sequence ID" value="MFB9992797.1"/>
    <property type="molecule type" value="Genomic_DNA"/>
</dbReference>
<reference evidence="2 3" key="1">
    <citation type="submission" date="2024-09" db="EMBL/GenBank/DDBJ databases">
        <authorList>
            <person name="Sun Q."/>
            <person name="Mori K."/>
        </authorList>
    </citation>
    <scope>NUCLEOTIDE SEQUENCE [LARGE SCALE GENOMIC DNA]</scope>
    <source>
        <strain evidence="2 3">JCM 13503</strain>
    </source>
</reference>
<dbReference type="Pfam" id="PF04314">
    <property type="entry name" value="PCuAC"/>
    <property type="match status" value="1"/>
</dbReference>
<dbReference type="RefSeq" id="WP_380010364.1">
    <property type="nucleotide sequence ID" value="NZ_JBHLYR010000038.1"/>
</dbReference>
<evidence type="ECO:0000313" key="3">
    <source>
        <dbReference type="Proteomes" id="UP001589733"/>
    </source>
</evidence>
<dbReference type="PANTHER" id="PTHR36302">
    <property type="entry name" value="BLR7088 PROTEIN"/>
    <property type="match status" value="1"/>
</dbReference>
<comment type="caution">
    <text evidence="2">The sequence shown here is derived from an EMBL/GenBank/DDBJ whole genome shotgun (WGS) entry which is preliminary data.</text>
</comment>
<dbReference type="PANTHER" id="PTHR36302:SF1">
    <property type="entry name" value="COPPER CHAPERONE PCU(A)C"/>
    <property type="match status" value="1"/>
</dbReference>
<proteinExistence type="predicted"/>
<evidence type="ECO:0000313" key="2">
    <source>
        <dbReference type="EMBL" id="MFB9992797.1"/>
    </source>
</evidence>
<dbReference type="InterPro" id="IPR058248">
    <property type="entry name" value="Lxx211020-like"/>
</dbReference>
<feature type="signal peptide" evidence="1">
    <location>
        <begin position="1"/>
        <end position="40"/>
    </location>
</feature>
<keyword evidence="3" id="KW-1185">Reference proteome</keyword>
<dbReference type="InterPro" id="IPR036182">
    <property type="entry name" value="PCuAC_sf"/>
</dbReference>
<feature type="chain" id="PRO_5045612249" evidence="1">
    <location>
        <begin position="41"/>
        <end position="196"/>
    </location>
</feature>
<dbReference type="SUPFAM" id="SSF110087">
    <property type="entry name" value="DR1885-like metal-binding protein"/>
    <property type="match status" value="1"/>
</dbReference>
<dbReference type="Gene3D" id="2.60.40.1890">
    <property type="entry name" value="PCu(A)C copper chaperone"/>
    <property type="match status" value="1"/>
</dbReference>
<protein>
    <submittedName>
        <fullName evidence="2">Copper chaperone PCu(A)C</fullName>
    </submittedName>
</protein>
<gene>
    <name evidence="2" type="ORF">ACFFLM_12545</name>
</gene>
<organism evidence="2 3">
    <name type="scientific">Deinococcus oregonensis</name>
    <dbReference type="NCBI Taxonomy" id="1805970"/>
    <lineage>
        <taxon>Bacteria</taxon>
        <taxon>Thermotogati</taxon>
        <taxon>Deinococcota</taxon>
        <taxon>Deinococci</taxon>
        <taxon>Deinococcales</taxon>
        <taxon>Deinococcaceae</taxon>
        <taxon>Deinococcus</taxon>
    </lineage>
</organism>
<keyword evidence="1" id="KW-0732">Signal</keyword>
<name>A0ABV6B0K5_9DEIO</name>